<keyword evidence="2" id="KW-1185">Reference proteome</keyword>
<evidence type="ECO:0000313" key="1">
    <source>
        <dbReference type="EMBL" id="NUU73954.1"/>
    </source>
</evidence>
<reference evidence="1 2" key="1">
    <citation type="submission" date="2020-05" db="EMBL/GenBank/DDBJ databases">
        <title>Genome Sequencing of Type Strains.</title>
        <authorList>
            <person name="Lemaire J.F."/>
            <person name="Inderbitzin P."/>
            <person name="Gregorio O.A."/>
            <person name="Collins S.B."/>
            <person name="Wespe N."/>
            <person name="Knight-Connoni V."/>
        </authorList>
    </citation>
    <scope>NUCLEOTIDE SEQUENCE [LARGE SCALE GENOMIC DNA]</scope>
    <source>
        <strain evidence="1 2">LMG 21957</strain>
    </source>
</reference>
<accession>A0A7Y6BTZ4</accession>
<name>A0A7Y6BTZ4_9BACL</name>
<organism evidence="1 2">
    <name type="scientific">Paenibacillus xylanilyticus</name>
    <dbReference type="NCBI Taxonomy" id="248903"/>
    <lineage>
        <taxon>Bacteria</taxon>
        <taxon>Bacillati</taxon>
        <taxon>Bacillota</taxon>
        <taxon>Bacilli</taxon>
        <taxon>Bacillales</taxon>
        <taxon>Paenibacillaceae</taxon>
        <taxon>Paenibacillus</taxon>
    </lineage>
</organism>
<dbReference type="RefSeq" id="WP_175393940.1">
    <property type="nucleotide sequence ID" value="NZ_JABMCB010000119.1"/>
</dbReference>
<sequence length="307" mass="35383">MLLTKKTMISQANEQGIHLTPKLLDRYLELGFLHGSWTGDGRGKGARKYFNHADLDTIQHINELKQEGISKNQKDLIFVLFWEGYDVDWGKLKIRLLSFYEDVQTAFNEITKYSQDNSYGDFIDLFASQDVRKRSKTGRPSNSEQKELQDEHAAKVEMLWDGSNLARALSDRNISMEHIEKLSSSKGIMFQDEIDGKPMSEIIQSTVNGWLQRMDWKKQILNTNEEDFRESYSIIHMMRTAGASLGDLGIQWPSNTGNYKLNMTRIILLLLICNIEMRSGIKWFVNNHWSEIVSDYSLVITKGGDTK</sequence>
<proteinExistence type="predicted"/>
<gene>
    <name evidence="1" type="ORF">HP552_01490</name>
</gene>
<dbReference type="AlphaFoldDB" id="A0A7Y6BTZ4"/>
<protein>
    <submittedName>
        <fullName evidence="1">MerR family transcriptional regulator</fullName>
    </submittedName>
</protein>
<dbReference type="Proteomes" id="UP000526125">
    <property type="component" value="Unassembled WGS sequence"/>
</dbReference>
<evidence type="ECO:0000313" key="2">
    <source>
        <dbReference type="Proteomes" id="UP000526125"/>
    </source>
</evidence>
<comment type="caution">
    <text evidence="1">The sequence shown here is derived from an EMBL/GenBank/DDBJ whole genome shotgun (WGS) entry which is preliminary data.</text>
</comment>
<dbReference type="EMBL" id="JABMCB010000119">
    <property type="protein sequence ID" value="NUU73954.1"/>
    <property type="molecule type" value="Genomic_DNA"/>
</dbReference>